<accession>A0A511KMS5</accession>
<dbReference type="AlphaFoldDB" id="A0A511KMS5"/>
<reference evidence="2 3" key="1">
    <citation type="submission" date="2019-07" db="EMBL/GenBank/DDBJ databases">
        <title>Rhodotorula toruloides NBRC10032 genome sequencing.</title>
        <authorList>
            <person name="Shida Y."/>
            <person name="Takaku H."/>
            <person name="Ogasawara W."/>
            <person name="Mori K."/>
        </authorList>
    </citation>
    <scope>NUCLEOTIDE SEQUENCE [LARGE SCALE GENOMIC DNA]</scope>
    <source>
        <strain evidence="2 3">NBRC10032</strain>
    </source>
</reference>
<dbReference type="OrthoDB" id="10266325at2759"/>
<dbReference type="Proteomes" id="UP000321518">
    <property type="component" value="Unassembled WGS sequence"/>
</dbReference>
<organism evidence="2 3">
    <name type="scientific">Rhodotorula toruloides</name>
    <name type="common">Yeast</name>
    <name type="synonym">Rhodosporidium toruloides</name>
    <dbReference type="NCBI Taxonomy" id="5286"/>
    <lineage>
        <taxon>Eukaryota</taxon>
        <taxon>Fungi</taxon>
        <taxon>Dikarya</taxon>
        <taxon>Basidiomycota</taxon>
        <taxon>Pucciniomycotina</taxon>
        <taxon>Microbotryomycetes</taxon>
        <taxon>Sporidiobolales</taxon>
        <taxon>Sporidiobolaceae</taxon>
        <taxon>Rhodotorula</taxon>
    </lineage>
</organism>
<comment type="caution">
    <text evidence="2">The sequence shown here is derived from an EMBL/GenBank/DDBJ whole genome shotgun (WGS) entry which is preliminary data.</text>
</comment>
<feature type="domain" description="Tse2 ADP-ribosyltransferase toxin" evidence="1">
    <location>
        <begin position="3"/>
        <end position="106"/>
    </location>
</feature>
<evidence type="ECO:0000259" key="1">
    <source>
        <dbReference type="Pfam" id="PF18648"/>
    </source>
</evidence>
<protein>
    <recommendedName>
        <fullName evidence="1">Tse2 ADP-ribosyltransferase toxin domain-containing protein</fullName>
    </recommendedName>
</protein>
<evidence type="ECO:0000313" key="2">
    <source>
        <dbReference type="EMBL" id="GEM11678.1"/>
    </source>
</evidence>
<sequence>MQSDDLHLGGDGLVHPVAGNTFDRPNGCSMRPDGPMMQEVIRNFAGRRALVWRVEEGIPIPPELVLYHEHSDHYSLQCASPMTLHDLNRLLTDFLNANGEVTSQEESCEKYPF</sequence>
<dbReference type="InterPro" id="IPR041018">
    <property type="entry name" value="ADPRTs_Tse2"/>
</dbReference>
<dbReference type="Pfam" id="PF18648">
    <property type="entry name" value="ADPRTs_Tse2"/>
    <property type="match status" value="1"/>
</dbReference>
<name>A0A511KMS5_RHOTO</name>
<gene>
    <name evidence="2" type="ORF">Rt10032_c16g5695</name>
</gene>
<evidence type="ECO:0000313" key="3">
    <source>
        <dbReference type="Proteomes" id="UP000321518"/>
    </source>
</evidence>
<dbReference type="EMBL" id="BJWK01000016">
    <property type="protein sequence ID" value="GEM11678.1"/>
    <property type="molecule type" value="Genomic_DNA"/>
</dbReference>
<proteinExistence type="predicted"/>